<keyword evidence="1" id="KW-1133">Transmembrane helix</keyword>
<feature type="transmembrane region" description="Helical" evidence="1">
    <location>
        <begin position="40"/>
        <end position="57"/>
    </location>
</feature>
<protein>
    <submittedName>
        <fullName evidence="2">Uncharacterized protein</fullName>
    </submittedName>
</protein>
<evidence type="ECO:0000256" key="1">
    <source>
        <dbReference type="SAM" id="Phobius"/>
    </source>
</evidence>
<keyword evidence="1" id="KW-0812">Transmembrane</keyword>
<evidence type="ECO:0000313" key="2">
    <source>
        <dbReference type="EMBL" id="ORY81699.1"/>
    </source>
</evidence>
<dbReference type="Proteomes" id="UP000193920">
    <property type="component" value="Unassembled WGS sequence"/>
</dbReference>
<accession>A0A1Y2FCP4</accession>
<dbReference type="AlphaFoldDB" id="A0A1Y2FCP4"/>
<proteinExistence type="predicted"/>
<feature type="transmembrane region" description="Helical" evidence="1">
    <location>
        <begin position="69"/>
        <end position="91"/>
    </location>
</feature>
<reference evidence="2 3" key="1">
    <citation type="submission" date="2016-08" db="EMBL/GenBank/DDBJ databases">
        <title>A Parts List for Fungal Cellulosomes Revealed by Comparative Genomics.</title>
        <authorList>
            <consortium name="DOE Joint Genome Institute"/>
            <person name="Haitjema C.H."/>
            <person name="Gilmore S.P."/>
            <person name="Henske J.K."/>
            <person name="Solomon K.V."/>
            <person name="De Groot R."/>
            <person name="Kuo A."/>
            <person name="Mondo S.J."/>
            <person name="Salamov A.A."/>
            <person name="Labutti K."/>
            <person name="Zhao Z."/>
            <person name="Chiniquy J."/>
            <person name="Barry K."/>
            <person name="Brewer H.M."/>
            <person name="Purvine S.O."/>
            <person name="Wright A.T."/>
            <person name="Boxma B."/>
            <person name="Van Alen T."/>
            <person name="Hackstein J.H."/>
            <person name="Baker S.E."/>
            <person name="Grigoriev I.V."/>
            <person name="O'Malley M.A."/>
        </authorList>
    </citation>
    <scope>NUCLEOTIDE SEQUENCE [LARGE SCALE GENOMIC DNA]</scope>
    <source>
        <strain evidence="2 3">G1</strain>
    </source>
</reference>
<keyword evidence="3" id="KW-1185">Reference proteome</keyword>
<sequence length="131" mass="15330">MGKIKTEKEKIVEYSRIVIVIAFLYIIKDIILSLASRDELTIICMLDIFIEIAIIVFMNQRKVKVLKTLFSIFLINLIIKTLCFFIVFVSYFEKSGIVFFFGLDAICYLICTIYIKVIIKKLLKNKDQNEL</sequence>
<feature type="transmembrane region" description="Helical" evidence="1">
    <location>
        <begin position="97"/>
        <end position="119"/>
    </location>
</feature>
<name>A0A1Y2FCP4_9FUNG</name>
<feature type="transmembrane region" description="Helical" evidence="1">
    <location>
        <begin position="12"/>
        <end position="34"/>
    </location>
</feature>
<dbReference type="EMBL" id="MCOG01000010">
    <property type="protein sequence ID" value="ORY81699.1"/>
    <property type="molecule type" value="Genomic_DNA"/>
</dbReference>
<organism evidence="2 3">
    <name type="scientific">Neocallimastix californiae</name>
    <dbReference type="NCBI Taxonomy" id="1754190"/>
    <lineage>
        <taxon>Eukaryota</taxon>
        <taxon>Fungi</taxon>
        <taxon>Fungi incertae sedis</taxon>
        <taxon>Chytridiomycota</taxon>
        <taxon>Chytridiomycota incertae sedis</taxon>
        <taxon>Neocallimastigomycetes</taxon>
        <taxon>Neocallimastigales</taxon>
        <taxon>Neocallimastigaceae</taxon>
        <taxon>Neocallimastix</taxon>
    </lineage>
</organism>
<keyword evidence="1" id="KW-0472">Membrane</keyword>
<comment type="caution">
    <text evidence="2">The sequence shown here is derived from an EMBL/GenBank/DDBJ whole genome shotgun (WGS) entry which is preliminary data.</text>
</comment>
<gene>
    <name evidence="2" type="ORF">LY90DRAFT_500089</name>
</gene>
<evidence type="ECO:0000313" key="3">
    <source>
        <dbReference type="Proteomes" id="UP000193920"/>
    </source>
</evidence>